<protein>
    <submittedName>
        <fullName evidence="1">Uncharacterized protein</fullName>
    </submittedName>
</protein>
<reference evidence="1" key="1">
    <citation type="submission" date="2024-02" db="EMBL/GenBank/DDBJ databases">
        <title>Metagenome Assembled Genome of Zalaria obscura JY119.</title>
        <authorList>
            <person name="Vighnesh L."/>
            <person name="Jagadeeshwari U."/>
            <person name="Venkata Ramana C."/>
            <person name="Sasikala C."/>
        </authorList>
    </citation>
    <scope>NUCLEOTIDE SEQUENCE</scope>
    <source>
        <strain evidence="1">JY119</strain>
    </source>
</reference>
<proteinExistence type="predicted"/>
<gene>
    <name evidence="1" type="ORF">M8818_007007</name>
</gene>
<sequence>MSAEPTLNGSSSASDGLTPAQKLMEKHGADEAHKVTIEDVVDEEDIQHPPPSASVTTSSSAQPSNIPTPSEPLSEKAAGKQKEAETPSSQPAPAPKNVPLDTQSEELFPALGAPKSRAAAAPTPWSRKPATVGKANGTANGFSNGAPGKTSSGTSTPVSGVATPGSTAPSMKLPGQMSLPGRYSERIQFAPSQLTPRNQLKKPATDVLRDINKRSKATVQMLPGPGGLVVFEATGQTSDTVRSALKEVANQLGSKQSVKIPVPLSVRPHIIGRQGATVQAIGKRTGARIQIPKGDDTEAGAEDDDSATIDVLIEGDAVAAEMARREIEAIVNERTSTVNMRLKDIPAEYYPFLSGPHNAGISALEQGRDVRVQIPQYHTWMEREPAQSPAPMQPAPFTPQAGLPIHIAGDRLAAAEARAQIERQVEQLRRQLATNQLAIERGRHQFIMGEKGAALQEFLADTGCAVILPPDSEDSEMLTIIGPADRLEDAESKLIDLASSMAMSSVDIARQHPNAPQGAQAHARNVTRYLQQRRAIEQLERMYDARIVAQTSADSSTAWQVYSRDNKNAMRARSDIMNLISGIPPTRLSPMNVDPFFHQHLRQQAAQQVRDQYGVHVVVPEDLDTEPEILLVYEGPSSVADYQLPRRQPSQAEAQGFAQALQQAQNHIASLLGDQSDIISRDVDAPGKFHDKIRRHVERQQQGLPSGQFPAQVSMNGPRSQPGRKTPPITVRGPSNAVDALYESLLAFIEQEKQDELERGFTLSFDFPQKFANMLIGKKGENIKKLREEFDVDIQVNDGKVEIKGPEAKANACKAHILAMGKKLEDEATFVLKVAPQFHRDLIGARGSQVNRLQDRYNVKVNFPRSAQHADDESPAADGEAAPRRNNQAPDEVVIRGPKRGAEEAREEILNLLQYTMDHSHTATVSVAQSQLPSLIGAGGREMDALRLRTGAQIDVPGARDAPDPSGRAEIKLKGNKKQVEEAKKALEEAAKTFDATVTRTVDVEKKHHRAIIGAGGSNLRDIVVKAGGPDDRRELARMVRFPRADADGNTIRVEGPQDVVDKIIASIEGLANKRENETTQIVEVAPEKHRQLIGRGGETRRNLESQFNVAIDIPKQTVTGPARSQVKVAGQPEDVEKAKEHILTLTKDQEGATVVVPLKFHHAIADNGQFFRRLRNDHKVTVDHAGQRPPPRQQASSGRRVNGGALPLITDESDASADNFSWELQDLHADAPEGEIPWILSGPSAEEVEKARSKLEAALEQASKQDSTGFLILPDPRAYRLVIGPGGSEINRIRKKTGTKINVPRDQSKGEAIEITGSKGGVEEAKDIIMEIVKGQGQA</sequence>
<accession>A0ACC3S4C1</accession>
<keyword evidence="2" id="KW-1185">Reference proteome</keyword>
<dbReference type="EMBL" id="JAMKPW020000042">
    <property type="protein sequence ID" value="KAK8195856.1"/>
    <property type="molecule type" value="Genomic_DNA"/>
</dbReference>
<organism evidence="1 2">
    <name type="scientific">Zalaria obscura</name>
    <dbReference type="NCBI Taxonomy" id="2024903"/>
    <lineage>
        <taxon>Eukaryota</taxon>
        <taxon>Fungi</taxon>
        <taxon>Dikarya</taxon>
        <taxon>Ascomycota</taxon>
        <taxon>Pezizomycotina</taxon>
        <taxon>Dothideomycetes</taxon>
        <taxon>Dothideomycetidae</taxon>
        <taxon>Dothideales</taxon>
        <taxon>Zalariaceae</taxon>
        <taxon>Zalaria</taxon>
    </lineage>
</organism>
<comment type="caution">
    <text evidence="1">The sequence shown here is derived from an EMBL/GenBank/DDBJ whole genome shotgun (WGS) entry which is preliminary data.</text>
</comment>
<dbReference type="Proteomes" id="UP001320706">
    <property type="component" value="Unassembled WGS sequence"/>
</dbReference>
<name>A0ACC3S4C1_9PEZI</name>
<evidence type="ECO:0000313" key="1">
    <source>
        <dbReference type="EMBL" id="KAK8195856.1"/>
    </source>
</evidence>
<evidence type="ECO:0000313" key="2">
    <source>
        <dbReference type="Proteomes" id="UP001320706"/>
    </source>
</evidence>